<accession>A0ABR3W6D6</accession>
<dbReference type="Proteomes" id="UP001586593">
    <property type="component" value="Unassembled WGS sequence"/>
</dbReference>
<dbReference type="EMBL" id="JAZHXJ010000667">
    <property type="protein sequence ID" value="KAL1854363.1"/>
    <property type="molecule type" value="Genomic_DNA"/>
</dbReference>
<sequence>MYRSSNARWHPRRRLAPPDTDQAVAAGLIGPLSLLHEILKEPYQRVLLLLRRQQLSAPRHQMGAVDGGANVVAREGDGTQHLGRAQNFRLNERQGMSGKIGRDMRRMISGRCREIHSLPPYTGSSRTGSCSRAFDRRQSALSWRNSIAIRPLVAKRG</sequence>
<keyword evidence="2" id="KW-1185">Reference proteome</keyword>
<comment type="caution">
    <text evidence="1">The sequence shown here is derived from an EMBL/GenBank/DDBJ whole genome shotgun (WGS) entry which is preliminary data.</text>
</comment>
<reference evidence="1 2" key="1">
    <citation type="journal article" date="2024" name="Commun. Biol.">
        <title>Comparative genomic analysis of thermophilic fungi reveals convergent evolutionary adaptations and gene losses.</title>
        <authorList>
            <person name="Steindorff A.S."/>
            <person name="Aguilar-Pontes M.V."/>
            <person name="Robinson A.J."/>
            <person name="Andreopoulos B."/>
            <person name="LaButti K."/>
            <person name="Kuo A."/>
            <person name="Mondo S."/>
            <person name="Riley R."/>
            <person name="Otillar R."/>
            <person name="Haridas S."/>
            <person name="Lipzen A."/>
            <person name="Grimwood J."/>
            <person name="Schmutz J."/>
            <person name="Clum A."/>
            <person name="Reid I.D."/>
            <person name="Moisan M.C."/>
            <person name="Butler G."/>
            <person name="Nguyen T.T.M."/>
            <person name="Dewar K."/>
            <person name="Conant G."/>
            <person name="Drula E."/>
            <person name="Henrissat B."/>
            <person name="Hansel C."/>
            <person name="Singer S."/>
            <person name="Hutchinson M.I."/>
            <person name="de Vries R.P."/>
            <person name="Natvig D.O."/>
            <person name="Powell A.J."/>
            <person name="Tsang A."/>
            <person name="Grigoriev I.V."/>
        </authorList>
    </citation>
    <scope>NUCLEOTIDE SEQUENCE [LARGE SCALE GENOMIC DNA]</scope>
    <source>
        <strain evidence="1 2">ATCC 24622</strain>
    </source>
</reference>
<evidence type="ECO:0000313" key="1">
    <source>
        <dbReference type="EMBL" id="KAL1854363.1"/>
    </source>
</evidence>
<name>A0ABR3W6D6_9PEZI</name>
<proteinExistence type="predicted"/>
<protein>
    <submittedName>
        <fullName evidence="1">Uncharacterized protein</fullName>
    </submittedName>
</protein>
<organism evidence="1 2">
    <name type="scientific">Phialemonium thermophilum</name>
    <dbReference type="NCBI Taxonomy" id="223376"/>
    <lineage>
        <taxon>Eukaryota</taxon>
        <taxon>Fungi</taxon>
        <taxon>Dikarya</taxon>
        <taxon>Ascomycota</taxon>
        <taxon>Pezizomycotina</taxon>
        <taxon>Sordariomycetes</taxon>
        <taxon>Sordariomycetidae</taxon>
        <taxon>Cephalothecales</taxon>
        <taxon>Cephalothecaceae</taxon>
        <taxon>Phialemonium</taxon>
    </lineage>
</organism>
<gene>
    <name evidence="1" type="ORF">VTK73DRAFT_8759</name>
</gene>
<evidence type="ECO:0000313" key="2">
    <source>
        <dbReference type="Proteomes" id="UP001586593"/>
    </source>
</evidence>